<accession>A0ABW2SUV5</accession>
<dbReference type="InterPro" id="IPR003439">
    <property type="entry name" value="ABC_transporter-like_ATP-bd"/>
</dbReference>
<evidence type="ECO:0000313" key="8">
    <source>
        <dbReference type="Proteomes" id="UP001596514"/>
    </source>
</evidence>
<dbReference type="InterPro" id="IPR027417">
    <property type="entry name" value="P-loop_NTPase"/>
</dbReference>
<gene>
    <name evidence="7" type="ORF">ACFQVD_06865</name>
</gene>
<dbReference type="Pfam" id="PF00005">
    <property type="entry name" value="ABC_tran"/>
    <property type="match status" value="2"/>
</dbReference>
<evidence type="ECO:0000313" key="7">
    <source>
        <dbReference type="EMBL" id="MFC7599824.1"/>
    </source>
</evidence>
<dbReference type="CDD" id="cd03257">
    <property type="entry name" value="ABC_NikE_OppD_transporters"/>
    <property type="match status" value="1"/>
</dbReference>
<organism evidence="7 8">
    <name type="scientific">Streptosporangium amethystogenes subsp. fukuiense</name>
    <dbReference type="NCBI Taxonomy" id="698418"/>
    <lineage>
        <taxon>Bacteria</taxon>
        <taxon>Bacillati</taxon>
        <taxon>Actinomycetota</taxon>
        <taxon>Actinomycetes</taxon>
        <taxon>Streptosporangiales</taxon>
        <taxon>Streptosporangiaceae</taxon>
        <taxon>Streptosporangium</taxon>
    </lineage>
</organism>
<feature type="region of interest" description="Disordered" evidence="5">
    <location>
        <begin position="98"/>
        <end position="118"/>
    </location>
</feature>
<dbReference type="SMART" id="SM00382">
    <property type="entry name" value="AAA"/>
    <property type="match status" value="2"/>
</dbReference>
<keyword evidence="4 7" id="KW-0067">ATP-binding</keyword>
<dbReference type="Gene3D" id="3.40.50.300">
    <property type="entry name" value="P-loop containing nucleotide triphosphate hydrolases"/>
    <property type="match status" value="2"/>
</dbReference>
<evidence type="ECO:0000256" key="4">
    <source>
        <dbReference type="ARBA" id="ARBA00022840"/>
    </source>
</evidence>
<sequence length="546" mass="57317">MIRVVGLRAEAGGGRLVDDVSFGLAAGRVLALVGASGSGKTTIGRALLGEHAPGVVLSGTVEVAGTVGYLPQHPASALNPVRRVGAVLREIARRHAPPETRYGQGGLSHRRASGRGEAERISSVLRRAGLPGGEDLLRRYPHQLSGGQQQRLVLAQTLLTAPSVIVADEPTTGQDAVTRREVVDELKGLVGRGIAVVLLSHDLELVRTLADHVVVLCGGRVMESGPAGEVLTRPRHDYTRCLLAARLPASQPPAPVTSPPARVGPPAGRMDGIRWRSPSVTAESPASCEVPPGPVRLAVKDLAAGHRSVPVLHDVSLEVAAGRCVALVGRSGSGKSTFARCVAGLHEPTRGTVLLDGRALARSPSRRRRADLARVQYVFQDAHASFDPNRTVLDQVSRTAVRLRGMGRGEAADAALEMLGRVGLGPLPAARRPTGLSGGELQRAALARGLLASPDVLVCDEITSGLDTITQAGVLDLLGELRRAFGLTLILISHDMGVVARLADQVAVLSRGRIVEEGSAARVLGRPRHPLTRDLLDAQVLQRDQG</sequence>
<keyword evidence="3" id="KW-0547">Nucleotide-binding</keyword>
<name>A0ABW2SUV5_9ACTN</name>
<feature type="domain" description="ABC transporter" evidence="6">
    <location>
        <begin position="297"/>
        <end position="536"/>
    </location>
</feature>
<dbReference type="RefSeq" id="WP_343974542.1">
    <property type="nucleotide sequence ID" value="NZ_BAAAGK010000124.1"/>
</dbReference>
<evidence type="ECO:0000256" key="5">
    <source>
        <dbReference type="SAM" id="MobiDB-lite"/>
    </source>
</evidence>
<dbReference type="SUPFAM" id="SSF52540">
    <property type="entry name" value="P-loop containing nucleoside triphosphate hydrolases"/>
    <property type="match status" value="2"/>
</dbReference>
<dbReference type="Proteomes" id="UP001596514">
    <property type="component" value="Unassembled WGS sequence"/>
</dbReference>
<dbReference type="InterPro" id="IPR003593">
    <property type="entry name" value="AAA+_ATPase"/>
</dbReference>
<dbReference type="Pfam" id="PF08352">
    <property type="entry name" value="oligo_HPY"/>
    <property type="match status" value="1"/>
</dbReference>
<dbReference type="PROSITE" id="PS50893">
    <property type="entry name" value="ABC_TRANSPORTER_2"/>
    <property type="match status" value="2"/>
</dbReference>
<keyword evidence="2" id="KW-0813">Transport</keyword>
<dbReference type="PANTHER" id="PTHR43776:SF7">
    <property type="entry name" value="D,D-DIPEPTIDE TRANSPORT ATP-BINDING PROTEIN DDPF-RELATED"/>
    <property type="match status" value="1"/>
</dbReference>
<dbReference type="PANTHER" id="PTHR43776">
    <property type="entry name" value="TRANSPORT ATP-BINDING PROTEIN"/>
    <property type="match status" value="1"/>
</dbReference>
<reference evidence="8" key="1">
    <citation type="journal article" date="2019" name="Int. J. Syst. Evol. Microbiol.">
        <title>The Global Catalogue of Microorganisms (GCM) 10K type strain sequencing project: providing services to taxonomists for standard genome sequencing and annotation.</title>
        <authorList>
            <consortium name="The Broad Institute Genomics Platform"/>
            <consortium name="The Broad Institute Genome Sequencing Center for Infectious Disease"/>
            <person name="Wu L."/>
            <person name="Ma J."/>
        </authorList>
    </citation>
    <scope>NUCLEOTIDE SEQUENCE [LARGE SCALE GENOMIC DNA]</scope>
    <source>
        <strain evidence="8">JCM 10083</strain>
    </source>
</reference>
<evidence type="ECO:0000256" key="2">
    <source>
        <dbReference type="ARBA" id="ARBA00022448"/>
    </source>
</evidence>
<evidence type="ECO:0000256" key="1">
    <source>
        <dbReference type="ARBA" id="ARBA00005417"/>
    </source>
</evidence>
<dbReference type="GO" id="GO:0005524">
    <property type="term" value="F:ATP binding"/>
    <property type="evidence" value="ECO:0007669"/>
    <property type="project" value="UniProtKB-KW"/>
</dbReference>
<feature type="domain" description="ABC transporter" evidence="6">
    <location>
        <begin position="2"/>
        <end position="243"/>
    </location>
</feature>
<comment type="caution">
    <text evidence="7">The sequence shown here is derived from an EMBL/GenBank/DDBJ whole genome shotgun (WGS) entry which is preliminary data.</text>
</comment>
<protein>
    <submittedName>
        <fullName evidence="7">ABC transporter ATP-binding protein</fullName>
    </submittedName>
</protein>
<keyword evidence="8" id="KW-1185">Reference proteome</keyword>
<comment type="similarity">
    <text evidence="1">Belongs to the ABC transporter superfamily.</text>
</comment>
<evidence type="ECO:0000256" key="3">
    <source>
        <dbReference type="ARBA" id="ARBA00022741"/>
    </source>
</evidence>
<dbReference type="InterPro" id="IPR013563">
    <property type="entry name" value="Oligopep_ABC_C"/>
</dbReference>
<proteinExistence type="inferred from homology"/>
<dbReference type="InterPro" id="IPR050319">
    <property type="entry name" value="ABC_transp_ATP-bind"/>
</dbReference>
<evidence type="ECO:0000259" key="6">
    <source>
        <dbReference type="PROSITE" id="PS50893"/>
    </source>
</evidence>
<dbReference type="EMBL" id="JBHTEE010000001">
    <property type="protein sequence ID" value="MFC7599824.1"/>
    <property type="molecule type" value="Genomic_DNA"/>
</dbReference>
<dbReference type="InterPro" id="IPR017871">
    <property type="entry name" value="ABC_transporter-like_CS"/>
</dbReference>
<dbReference type="PROSITE" id="PS00211">
    <property type="entry name" value="ABC_TRANSPORTER_1"/>
    <property type="match status" value="2"/>
</dbReference>